<accession>A0A7I7S6T3</accession>
<dbReference type="GO" id="GO:0016740">
    <property type="term" value="F:transferase activity"/>
    <property type="evidence" value="ECO:0007669"/>
    <property type="project" value="UniProtKB-KW"/>
</dbReference>
<organism evidence="3 4">
    <name type="scientific">Mycolicibacterium arabiense</name>
    <dbReference type="NCBI Taxonomy" id="1286181"/>
    <lineage>
        <taxon>Bacteria</taxon>
        <taxon>Bacillati</taxon>
        <taxon>Actinomycetota</taxon>
        <taxon>Actinomycetes</taxon>
        <taxon>Mycobacteriales</taxon>
        <taxon>Mycobacteriaceae</taxon>
        <taxon>Mycolicibacterium</taxon>
    </lineage>
</organism>
<dbReference type="PANTHER" id="PTHR13061">
    <property type="entry name" value="DYNACTIN SUBUNIT P25"/>
    <property type="match status" value="1"/>
</dbReference>
<dbReference type="SUPFAM" id="SSF51161">
    <property type="entry name" value="Trimeric LpxA-like enzymes"/>
    <property type="match status" value="1"/>
</dbReference>
<dbReference type="Pfam" id="PF00132">
    <property type="entry name" value="Hexapep"/>
    <property type="match status" value="1"/>
</dbReference>
<evidence type="ECO:0000256" key="2">
    <source>
        <dbReference type="ARBA" id="ARBA00022737"/>
    </source>
</evidence>
<dbReference type="InterPro" id="IPR001451">
    <property type="entry name" value="Hexapep"/>
</dbReference>
<keyword evidence="4" id="KW-1185">Reference proteome</keyword>
<gene>
    <name evidence="3" type="ORF">MARA_54640</name>
</gene>
<dbReference type="RefSeq" id="WP_163923522.1">
    <property type="nucleotide sequence ID" value="NZ_AP022593.1"/>
</dbReference>
<keyword evidence="1" id="KW-0808">Transferase</keyword>
<reference evidence="3 4" key="1">
    <citation type="journal article" date="2019" name="Emerg. Microbes Infect.">
        <title>Comprehensive subspecies identification of 175 nontuberculous mycobacteria species based on 7547 genomic profiles.</title>
        <authorList>
            <person name="Matsumoto Y."/>
            <person name="Kinjo T."/>
            <person name="Motooka D."/>
            <person name="Nabeya D."/>
            <person name="Jung N."/>
            <person name="Uechi K."/>
            <person name="Horii T."/>
            <person name="Iida T."/>
            <person name="Fujita J."/>
            <person name="Nakamura S."/>
        </authorList>
    </citation>
    <scope>NUCLEOTIDE SEQUENCE [LARGE SCALE GENOMIC DNA]</scope>
    <source>
        <strain evidence="3 4">JCM 18538</strain>
    </source>
</reference>
<protein>
    <submittedName>
        <fullName evidence="3">Gamma carbonic anhydrase family protein</fullName>
    </submittedName>
</protein>
<dbReference type="AlphaFoldDB" id="A0A7I7S6T3"/>
<evidence type="ECO:0000256" key="1">
    <source>
        <dbReference type="ARBA" id="ARBA00022679"/>
    </source>
</evidence>
<evidence type="ECO:0000313" key="3">
    <source>
        <dbReference type="EMBL" id="BBY51996.1"/>
    </source>
</evidence>
<dbReference type="PANTHER" id="PTHR13061:SF29">
    <property type="entry name" value="GAMMA CARBONIC ANHYDRASE-LIKE 1, MITOCHONDRIAL-RELATED"/>
    <property type="match status" value="1"/>
</dbReference>
<geneLocation type="plasmid" evidence="4">
    <name>pjcm18538 dna</name>
</geneLocation>
<dbReference type="EMBL" id="AP022593">
    <property type="protein sequence ID" value="BBY51996.1"/>
    <property type="molecule type" value="Genomic_DNA"/>
</dbReference>
<dbReference type="KEGG" id="marz:MARA_54640"/>
<dbReference type="InterPro" id="IPR047324">
    <property type="entry name" value="LbH_gamma_CA-like"/>
</dbReference>
<dbReference type="InterPro" id="IPR018357">
    <property type="entry name" value="Hexapep_transf_CS"/>
</dbReference>
<proteinExistence type="predicted"/>
<sequence length="174" mass="17797">MPEPLILTVNGHSPQLHADAWVAPNAALVGRISLGAKASIWYGATLRAEIEPIEIGDGSNVQDNVTIHVDPGFPATIGADVSVGHNAVLHGCTIEDGCLIGMGAVVLNGARIGRGSLVAAGAVVAQGVEIPPGSLVAGVPGKVRRELGEDEVTNNRNNALLYTHLIDMHRGAGG</sequence>
<keyword evidence="2" id="KW-0677">Repeat</keyword>
<dbReference type="InterPro" id="IPR011004">
    <property type="entry name" value="Trimer_LpxA-like_sf"/>
</dbReference>
<dbReference type="CDD" id="cd04645">
    <property type="entry name" value="LbH_gamma_CA_like"/>
    <property type="match status" value="1"/>
</dbReference>
<evidence type="ECO:0000313" key="4">
    <source>
        <dbReference type="Proteomes" id="UP000467428"/>
    </source>
</evidence>
<dbReference type="Proteomes" id="UP000467428">
    <property type="component" value="Chromosome"/>
</dbReference>
<dbReference type="InterPro" id="IPR050484">
    <property type="entry name" value="Transf_Hexapept/Carb_Anhydrase"/>
</dbReference>
<dbReference type="PROSITE" id="PS00101">
    <property type="entry name" value="HEXAPEP_TRANSFERASES"/>
    <property type="match status" value="1"/>
</dbReference>
<dbReference type="Gene3D" id="2.160.10.10">
    <property type="entry name" value="Hexapeptide repeat proteins"/>
    <property type="match status" value="1"/>
</dbReference>
<name>A0A7I7S6T3_9MYCO</name>